<dbReference type="RefSeq" id="WP_311422517.1">
    <property type="nucleotide sequence ID" value="NZ_JAVREH010000007.1"/>
</dbReference>
<feature type="region of interest" description="Disordered" evidence="1">
    <location>
        <begin position="106"/>
        <end position="165"/>
    </location>
</feature>
<accession>A0ABU2J8Q7</accession>
<dbReference type="EMBL" id="JAVREH010000007">
    <property type="protein sequence ID" value="MDT0261361.1"/>
    <property type="molecule type" value="Genomic_DNA"/>
</dbReference>
<evidence type="ECO:0000256" key="1">
    <source>
        <dbReference type="SAM" id="MobiDB-lite"/>
    </source>
</evidence>
<keyword evidence="3" id="KW-1185">Reference proteome</keyword>
<feature type="compositionally biased region" description="Basic and acidic residues" evidence="1">
    <location>
        <begin position="1"/>
        <end position="11"/>
    </location>
</feature>
<reference evidence="3" key="1">
    <citation type="submission" date="2023-07" db="EMBL/GenBank/DDBJ databases">
        <title>30 novel species of actinomycetes from the DSMZ collection.</title>
        <authorList>
            <person name="Nouioui I."/>
        </authorList>
    </citation>
    <scope>NUCLEOTIDE SEQUENCE [LARGE SCALE GENOMIC DNA]</scope>
    <source>
        <strain evidence="3">DSM 44399</strain>
    </source>
</reference>
<name>A0ABU2J8Q7_9ACTN</name>
<feature type="compositionally biased region" description="Acidic residues" evidence="1">
    <location>
        <begin position="156"/>
        <end position="165"/>
    </location>
</feature>
<gene>
    <name evidence="2" type="ORF">RM423_08125</name>
</gene>
<evidence type="ECO:0000313" key="2">
    <source>
        <dbReference type="EMBL" id="MDT0261361.1"/>
    </source>
</evidence>
<comment type="caution">
    <text evidence="2">The sequence shown here is derived from an EMBL/GenBank/DDBJ whole genome shotgun (WGS) entry which is preliminary data.</text>
</comment>
<evidence type="ECO:0000313" key="3">
    <source>
        <dbReference type="Proteomes" id="UP001183176"/>
    </source>
</evidence>
<sequence>MSEHPGYRDGSWEPPGPLADEAARLVGAAQDWWHRTTGGARPDGGGRGSPDNATGSPGIATGAAECCWCPVCQAIATVRGDRPDILERLAETQAAVTGLLRALADTTAAGRASRPADQAQESGPRAPRVQEIILNSDTDTDTPEPGPGSDSTAADDAADPEQDGN</sequence>
<organism evidence="2 3">
    <name type="scientific">Jatrophihabitans lederbergiae</name>
    <dbReference type="NCBI Taxonomy" id="3075547"/>
    <lineage>
        <taxon>Bacteria</taxon>
        <taxon>Bacillati</taxon>
        <taxon>Actinomycetota</taxon>
        <taxon>Actinomycetes</taxon>
        <taxon>Jatrophihabitantales</taxon>
        <taxon>Jatrophihabitantaceae</taxon>
        <taxon>Jatrophihabitans</taxon>
    </lineage>
</organism>
<proteinExistence type="predicted"/>
<feature type="region of interest" description="Disordered" evidence="1">
    <location>
        <begin position="1"/>
        <end position="60"/>
    </location>
</feature>
<protein>
    <submittedName>
        <fullName evidence="2">Uncharacterized protein</fullName>
    </submittedName>
</protein>
<dbReference type="Proteomes" id="UP001183176">
    <property type="component" value="Unassembled WGS sequence"/>
</dbReference>